<proteinExistence type="predicted"/>
<protein>
    <submittedName>
        <fullName evidence="4">Fumarylacetoacetate hydrolase family protein</fullName>
    </submittedName>
</protein>
<evidence type="ECO:0000313" key="4">
    <source>
        <dbReference type="EMBL" id="MCG7507853.1"/>
    </source>
</evidence>
<comment type="caution">
    <text evidence="4">The sequence shown here is derived from an EMBL/GenBank/DDBJ whole genome shotgun (WGS) entry which is preliminary data.</text>
</comment>
<dbReference type="Gene3D" id="3.90.850.10">
    <property type="entry name" value="Fumarylacetoacetase-like, C-terminal domain"/>
    <property type="match status" value="1"/>
</dbReference>
<sequence>MIVDELFALKRLYRVDIDWCLVKEVPRPSSLPITQQNPRFPYNRQDCERRARWRGLEWSPPEWRLTDVSAATHLGLWLLRNRSELFEAYTVRVSRAYWSHGKNISDAATVEALAREVGVTDGELDAAKAAAAVIERELAGNAAWCDESGVLGVPFFVVDGEKFWGSDRVGALKRYLNEAGYGSALAATDGDVLFNNGPAVTLPVAGREASVAVNRIFCVGRNYSEHAREMGVDPTREAPFFFMKPLDALVPSGAHIPYPLGTSKYEYEMELVVVLGEAISSPVTPEEASRAIFGYAAGLDMTRRDLQLAARDKGRPWELGKAFERSAVLGPIKAAEDLDSDPVGQIVLRVNDDIKQNAKVADMIWSVQEIVSNLSQYYYLRPGDVIFTGTPAGVGPVVVGDKLQGEIADVGRVEAVIVPRIEARV</sequence>
<keyword evidence="5" id="KW-1185">Reference proteome</keyword>
<evidence type="ECO:0000259" key="3">
    <source>
        <dbReference type="Pfam" id="PF01557"/>
    </source>
</evidence>
<dbReference type="Gene3D" id="3.40.30.10">
    <property type="entry name" value="Glutaredoxin"/>
    <property type="match status" value="1"/>
</dbReference>
<dbReference type="InterPro" id="IPR036663">
    <property type="entry name" value="Fumarylacetoacetase_C_sf"/>
</dbReference>
<dbReference type="PANTHER" id="PTHR11820:SF90">
    <property type="entry name" value="FLUTATHIONE S-TRANSFERASE"/>
    <property type="match status" value="1"/>
</dbReference>
<dbReference type="InterPro" id="IPR001853">
    <property type="entry name" value="DSBA-like_thioredoxin_dom"/>
</dbReference>
<dbReference type="Proteomes" id="UP001201701">
    <property type="component" value="Unassembled WGS sequence"/>
</dbReference>
<organism evidence="4 5">
    <name type="scientific">Mesorhizobium retamae</name>
    <dbReference type="NCBI Taxonomy" id="2912854"/>
    <lineage>
        <taxon>Bacteria</taxon>
        <taxon>Pseudomonadati</taxon>
        <taxon>Pseudomonadota</taxon>
        <taxon>Alphaproteobacteria</taxon>
        <taxon>Hyphomicrobiales</taxon>
        <taxon>Phyllobacteriaceae</taxon>
        <taxon>Mesorhizobium</taxon>
    </lineage>
</organism>
<feature type="domain" description="Fumarylacetoacetase-like C-terminal" evidence="3">
    <location>
        <begin position="216"/>
        <end position="417"/>
    </location>
</feature>
<dbReference type="PANTHER" id="PTHR11820">
    <property type="entry name" value="ACYLPYRUVASE"/>
    <property type="match status" value="1"/>
</dbReference>
<feature type="domain" description="DSBA-like thioredoxin" evidence="2">
    <location>
        <begin position="34"/>
        <end position="176"/>
    </location>
</feature>
<dbReference type="SUPFAM" id="SSF56529">
    <property type="entry name" value="FAH"/>
    <property type="match status" value="1"/>
</dbReference>
<dbReference type="EMBL" id="JAKREW010000030">
    <property type="protein sequence ID" value="MCG7507853.1"/>
    <property type="molecule type" value="Genomic_DNA"/>
</dbReference>
<dbReference type="Pfam" id="PF01323">
    <property type="entry name" value="DSBA"/>
    <property type="match status" value="1"/>
</dbReference>
<evidence type="ECO:0000259" key="2">
    <source>
        <dbReference type="Pfam" id="PF01323"/>
    </source>
</evidence>
<evidence type="ECO:0000313" key="5">
    <source>
        <dbReference type="Proteomes" id="UP001201701"/>
    </source>
</evidence>
<evidence type="ECO:0000256" key="1">
    <source>
        <dbReference type="ARBA" id="ARBA00022723"/>
    </source>
</evidence>
<dbReference type="Pfam" id="PF01557">
    <property type="entry name" value="FAA_hydrolase"/>
    <property type="match status" value="1"/>
</dbReference>
<keyword evidence="4" id="KW-0378">Hydrolase</keyword>
<keyword evidence="1" id="KW-0479">Metal-binding</keyword>
<gene>
    <name evidence="4" type="ORF">L4923_22705</name>
</gene>
<dbReference type="InterPro" id="IPR036249">
    <property type="entry name" value="Thioredoxin-like_sf"/>
</dbReference>
<reference evidence="4 5" key="1">
    <citation type="submission" date="2022-02" db="EMBL/GenBank/DDBJ databases">
        <title>Draft genome sequence of Mezorhizobium retamae strain IRAMC:0171 isolated from Retama raetam nodules.</title>
        <authorList>
            <person name="Bengaied R."/>
            <person name="Sbissi I."/>
            <person name="Huber K."/>
            <person name="Ghodbane F."/>
            <person name="Nouioui I."/>
            <person name="Tarhouni M."/>
            <person name="Gtari M."/>
        </authorList>
    </citation>
    <scope>NUCLEOTIDE SEQUENCE [LARGE SCALE GENOMIC DNA]</scope>
    <source>
        <strain evidence="4 5">IRAMC:0171</strain>
    </source>
</reference>
<dbReference type="GO" id="GO:0016787">
    <property type="term" value="F:hydrolase activity"/>
    <property type="evidence" value="ECO:0007669"/>
    <property type="project" value="UniProtKB-KW"/>
</dbReference>
<name>A0ABS9QLZ5_9HYPH</name>
<dbReference type="InterPro" id="IPR011234">
    <property type="entry name" value="Fumarylacetoacetase-like_C"/>
</dbReference>
<accession>A0ABS9QLZ5</accession>
<dbReference type="SUPFAM" id="SSF52833">
    <property type="entry name" value="Thioredoxin-like"/>
    <property type="match status" value="1"/>
</dbReference>